<evidence type="ECO:0000259" key="13">
    <source>
        <dbReference type="PROSITE" id="PS50030"/>
    </source>
</evidence>
<dbReference type="Gene3D" id="1.10.8.10">
    <property type="entry name" value="DNA helicase RuvA subunit, C-terminal domain"/>
    <property type="match status" value="1"/>
</dbReference>
<feature type="coiled-coil region" evidence="11">
    <location>
        <begin position="530"/>
        <end position="648"/>
    </location>
</feature>
<feature type="compositionally biased region" description="Low complexity" evidence="12">
    <location>
        <begin position="1197"/>
        <end position="1213"/>
    </location>
</feature>
<dbReference type="PANTHER" id="PTHR11216">
    <property type="entry name" value="EH DOMAIN"/>
    <property type="match status" value="1"/>
</dbReference>
<gene>
    <name evidence="16" type="ORF">CBER1_09092</name>
</gene>
<dbReference type="GO" id="GO:0005886">
    <property type="term" value="C:plasma membrane"/>
    <property type="evidence" value="ECO:0007669"/>
    <property type="project" value="UniProtKB-SubCell"/>
</dbReference>
<evidence type="ECO:0000256" key="3">
    <source>
        <dbReference type="ARBA" id="ARBA00004413"/>
    </source>
</evidence>
<feature type="compositionally biased region" description="Polar residues" evidence="12">
    <location>
        <begin position="816"/>
        <end position="826"/>
    </location>
</feature>
<feature type="domain" description="UBA" evidence="13">
    <location>
        <begin position="1335"/>
        <end position="1375"/>
    </location>
</feature>
<evidence type="ECO:0000313" key="17">
    <source>
        <dbReference type="Proteomes" id="UP000237631"/>
    </source>
</evidence>
<dbReference type="GO" id="GO:0030479">
    <property type="term" value="C:actin cortical patch"/>
    <property type="evidence" value="ECO:0007669"/>
    <property type="project" value="UniProtKB-SubCell"/>
</dbReference>
<evidence type="ECO:0000313" key="16">
    <source>
        <dbReference type="EMBL" id="PPJ56186.1"/>
    </source>
</evidence>
<evidence type="ECO:0000256" key="10">
    <source>
        <dbReference type="ARBA" id="ARBA00025194"/>
    </source>
</evidence>
<protein>
    <submittedName>
        <fullName evidence="16">Uncharacterized protein</fullName>
    </submittedName>
</protein>
<dbReference type="CDD" id="cd00052">
    <property type="entry name" value="EH"/>
    <property type="match status" value="3"/>
</dbReference>
<reference evidence="17" key="1">
    <citation type="journal article" date="2017" name="bioRxiv">
        <title>Conservation of a gene cluster reveals novel cercosporin biosynthetic mechanisms and extends production to the genus Colletotrichum.</title>
        <authorList>
            <person name="de Jonge R."/>
            <person name="Ebert M.K."/>
            <person name="Huitt-Roehl C.R."/>
            <person name="Pal P."/>
            <person name="Suttle J.C."/>
            <person name="Spanner R.E."/>
            <person name="Neubauer J.D."/>
            <person name="Jurick W.M.II."/>
            <person name="Stott K.A."/>
            <person name="Secor G.A."/>
            <person name="Thomma B.P.H.J."/>
            <person name="Van de Peer Y."/>
            <person name="Townsend C.A."/>
            <person name="Bolton M.D."/>
        </authorList>
    </citation>
    <scope>NUCLEOTIDE SEQUENCE [LARGE SCALE GENOMIC DNA]</scope>
    <source>
        <strain evidence="17">CBS538.71</strain>
    </source>
</reference>
<dbReference type="STRING" id="357750.A0A2S6C8X9"/>
<feature type="region of interest" description="Disordered" evidence="12">
    <location>
        <begin position="413"/>
        <end position="461"/>
    </location>
</feature>
<keyword evidence="9" id="KW-0963">Cytoplasm</keyword>
<evidence type="ECO:0000259" key="15">
    <source>
        <dbReference type="PROSITE" id="PS50222"/>
    </source>
</evidence>
<proteinExistence type="predicted"/>
<feature type="compositionally biased region" description="Polar residues" evidence="12">
    <location>
        <begin position="424"/>
        <end position="438"/>
    </location>
</feature>
<comment type="function">
    <text evidence="10">Component of the PAN1 actin cytoskeleton-regulatory complex required for the internalization of endosomes during actin-coupled endocytosis. The complex links the site of endocytosis to the cell membrane-associated actin cytoskeleton. Mediates uptake of external molecules and vacuolar degradation of plasma membrane proteins. Plays a role in the proper organization of the cell membrane-associated actin cytoskeleton and promotes its destabilization.</text>
</comment>
<dbReference type="GO" id="GO:0006897">
    <property type="term" value="P:endocytosis"/>
    <property type="evidence" value="ECO:0007669"/>
    <property type="project" value="UniProtKB-KW"/>
</dbReference>
<keyword evidence="5" id="KW-0254">Endocytosis</keyword>
<dbReference type="EMBL" id="PNEN01000524">
    <property type="protein sequence ID" value="PPJ56186.1"/>
    <property type="molecule type" value="Genomic_DNA"/>
</dbReference>
<evidence type="ECO:0000259" key="14">
    <source>
        <dbReference type="PROSITE" id="PS50031"/>
    </source>
</evidence>
<feature type="compositionally biased region" description="Polar residues" evidence="12">
    <location>
        <begin position="1054"/>
        <end position="1070"/>
    </location>
</feature>
<feature type="domain" description="EH" evidence="14">
    <location>
        <begin position="15"/>
        <end position="101"/>
    </location>
</feature>
<feature type="region of interest" description="Disordered" evidence="12">
    <location>
        <begin position="486"/>
        <end position="511"/>
    </location>
</feature>
<dbReference type="GO" id="GO:0010008">
    <property type="term" value="C:endosome membrane"/>
    <property type="evidence" value="ECO:0007669"/>
    <property type="project" value="UniProtKB-SubCell"/>
</dbReference>
<dbReference type="InterPro" id="IPR015940">
    <property type="entry name" value="UBA"/>
</dbReference>
<evidence type="ECO:0000256" key="11">
    <source>
        <dbReference type="SAM" id="Coils"/>
    </source>
</evidence>
<feature type="compositionally biased region" description="Pro residues" evidence="12">
    <location>
        <begin position="365"/>
        <end position="379"/>
    </location>
</feature>
<evidence type="ECO:0000256" key="5">
    <source>
        <dbReference type="ARBA" id="ARBA00022583"/>
    </source>
</evidence>
<dbReference type="InterPro" id="IPR000261">
    <property type="entry name" value="EH_dom"/>
</dbReference>
<dbReference type="PANTHER" id="PTHR11216:SF170">
    <property type="entry name" value="DYNAMIN ASSOCIATED PROTEIN 160, ISOFORM D"/>
    <property type="match status" value="1"/>
</dbReference>
<feature type="compositionally biased region" description="Basic and acidic residues" evidence="12">
    <location>
        <begin position="1168"/>
        <end position="1182"/>
    </location>
</feature>
<comment type="subunit">
    <text evidence="4">Component of the PAN1 actin cytoskeleton-regulatory complex.</text>
</comment>
<dbReference type="Pfam" id="PF00627">
    <property type="entry name" value="UBA"/>
    <property type="match status" value="1"/>
</dbReference>
<organism evidence="16 17">
    <name type="scientific">Cercospora berteroae</name>
    <dbReference type="NCBI Taxonomy" id="357750"/>
    <lineage>
        <taxon>Eukaryota</taxon>
        <taxon>Fungi</taxon>
        <taxon>Dikarya</taxon>
        <taxon>Ascomycota</taxon>
        <taxon>Pezizomycotina</taxon>
        <taxon>Dothideomycetes</taxon>
        <taxon>Dothideomycetidae</taxon>
        <taxon>Mycosphaerellales</taxon>
        <taxon>Mycosphaerellaceae</taxon>
        <taxon>Cercospora</taxon>
    </lineage>
</organism>
<dbReference type="SUPFAM" id="SSF47473">
    <property type="entry name" value="EF-hand"/>
    <property type="match status" value="3"/>
</dbReference>
<feature type="compositionally biased region" description="Polar residues" evidence="12">
    <location>
        <begin position="253"/>
        <end position="263"/>
    </location>
</feature>
<feature type="region of interest" description="Disordered" evidence="12">
    <location>
        <begin position="365"/>
        <end position="401"/>
    </location>
</feature>
<feature type="compositionally biased region" description="Low complexity" evidence="12">
    <location>
        <begin position="1037"/>
        <end position="1053"/>
    </location>
</feature>
<evidence type="ECO:0000256" key="12">
    <source>
        <dbReference type="SAM" id="MobiDB-lite"/>
    </source>
</evidence>
<dbReference type="CDD" id="cd14270">
    <property type="entry name" value="UBA"/>
    <property type="match status" value="1"/>
</dbReference>
<dbReference type="Pfam" id="PF12763">
    <property type="entry name" value="EH"/>
    <property type="match status" value="3"/>
</dbReference>
<feature type="region of interest" description="Disordered" evidence="12">
    <location>
        <begin position="695"/>
        <end position="1345"/>
    </location>
</feature>
<feature type="compositionally biased region" description="Polar residues" evidence="12">
    <location>
        <begin position="1270"/>
        <end position="1301"/>
    </location>
</feature>
<dbReference type="PROSITE" id="PS50222">
    <property type="entry name" value="EF_HAND_2"/>
    <property type="match status" value="1"/>
</dbReference>
<dbReference type="InterPro" id="IPR009060">
    <property type="entry name" value="UBA-like_sf"/>
</dbReference>
<dbReference type="OrthoDB" id="524326at2759"/>
<feature type="compositionally biased region" description="Low complexity" evidence="12">
    <location>
        <begin position="1100"/>
        <end position="1114"/>
    </location>
</feature>
<evidence type="ECO:0000256" key="2">
    <source>
        <dbReference type="ARBA" id="ARBA00004134"/>
    </source>
</evidence>
<dbReference type="SMART" id="SM00054">
    <property type="entry name" value="EFh"/>
    <property type="match status" value="5"/>
</dbReference>
<feature type="region of interest" description="Disordered" evidence="12">
    <location>
        <begin position="106"/>
        <end position="140"/>
    </location>
</feature>
<dbReference type="Gene3D" id="1.10.238.10">
    <property type="entry name" value="EF-hand"/>
    <property type="match status" value="3"/>
</dbReference>
<dbReference type="SUPFAM" id="SSF46934">
    <property type="entry name" value="UBA-like"/>
    <property type="match status" value="1"/>
</dbReference>
<feature type="compositionally biased region" description="Low complexity" evidence="12">
    <location>
        <begin position="705"/>
        <end position="714"/>
    </location>
</feature>
<keyword evidence="7 11" id="KW-0175">Coiled coil</keyword>
<evidence type="ECO:0000256" key="7">
    <source>
        <dbReference type="ARBA" id="ARBA00023054"/>
    </source>
</evidence>
<evidence type="ECO:0000256" key="9">
    <source>
        <dbReference type="ARBA" id="ARBA00023212"/>
    </source>
</evidence>
<dbReference type="InterPro" id="IPR002048">
    <property type="entry name" value="EF_hand_dom"/>
</dbReference>
<evidence type="ECO:0000256" key="8">
    <source>
        <dbReference type="ARBA" id="ARBA00023203"/>
    </source>
</evidence>
<dbReference type="PROSITE" id="PS50030">
    <property type="entry name" value="UBA"/>
    <property type="match status" value="1"/>
</dbReference>
<evidence type="ECO:0000256" key="4">
    <source>
        <dbReference type="ARBA" id="ARBA00011159"/>
    </source>
</evidence>
<keyword evidence="9" id="KW-0206">Cytoskeleton</keyword>
<dbReference type="PROSITE" id="PS50031">
    <property type="entry name" value="EH"/>
    <property type="match status" value="3"/>
</dbReference>
<dbReference type="InterPro" id="IPR011992">
    <property type="entry name" value="EF-hand-dom_pair"/>
</dbReference>
<keyword evidence="6" id="KW-0967">Endosome</keyword>
<accession>A0A2S6C8X9</accession>
<dbReference type="Proteomes" id="UP000237631">
    <property type="component" value="Unassembled WGS sequence"/>
</dbReference>
<feature type="domain" description="EH" evidence="14">
    <location>
        <begin position="144"/>
        <end position="234"/>
    </location>
</feature>
<evidence type="ECO:0000256" key="6">
    <source>
        <dbReference type="ARBA" id="ARBA00022753"/>
    </source>
</evidence>
<dbReference type="GO" id="GO:0003779">
    <property type="term" value="F:actin binding"/>
    <property type="evidence" value="ECO:0007669"/>
    <property type="project" value="UniProtKB-KW"/>
</dbReference>
<feature type="compositionally biased region" description="Low complexity" evidence="12">
    <location>
        <begin position="1137"/>
        <end position="1156"/>
    </location>
</feature>
<feature type="compositionally biased region" description="Polar residues" evidence="12">
    <location>
        <begin position="776"/>
        <end position="786"/>
    </location>
</feature>
<feature type="compositionally biased region" description="Basic and acidic residues" evidence="12">
    <location>
        <begin position="695"/>
        <end position="704"/>
    </location>
</feature>
<dbReference type="GO" id="GO:0005509">
    <property type="term" value="F:calcium ion binding"/>
    <property type="evidence" value="ECO:0007669"/>
    <property type="project" value="InterPro"/>
</dbReference>
<evidence type="ECO:0000256" key="1">
    <source>
        <dbReference type="ARBA" id="ARBA00004125"/>
    </source>
</evidence>
<dbReference type="GO" id="GO:0016197">
    <property type="term" value="P:endosomal transport"/>
    <property type="evidence" value="ECO:0007669"/>
    <property type="project" value="TreeGrafter"/>
</dbReference>
<dbReference type="SMART" id="SM00165">
    <property type="entry name" value="UBA"/>
    <property type="match status" value="1"/>
</dbReference>
<sequence>MSESDHSILNLSPDEKRAFAFLFNQADKDQLGVVTGENAVNFFERTKVSPDVLGEIWQIADTENRGFLSKPGFCMVLRLIGHYQAGKPPSNELAFKPGPIPKFEGLTIPGGAPVAPPSPAPAAFQQPQLSGSAPGRVPPLDPAKVQQYSGLFERSGAQNGLLDGGTAKAIFERAGLPNETLGRIWMLADRQQRGALDQTEFIVAMHLLTSMKMRAMAALPATLPQGLYEAASRRSGPPPSRQGTGQAPIPRQLSGQPTGTARAQSPLARQAAFGAPPPIAAQTTGQPWLITPADKAKFDQFFATIDPAGRGIITGEQAVSFFSNSGLSEESLAQIWDLSDIKSEGQLNKDEFAVAMYLIRQQRGPNPPPLPAFLPPALVPPSMRAQQQQTQSTAPAFDNAAQQPVMPKSAADDLFGLDEPAQPQVPTLQPQGTGTSATRDPFAGGSLATPSSPSRFQAPAAGPASVFKPFVPSSAFGATLAQQNTGGSFGSNQGAAVRAPPAPTANDDLLGDNETHAAEASKITSDTTELANMSNQIGNLRGQMEQTQSKKNVTQAELNQTNAQKRDLEVRLQQFRAQFEQEVRTVKELETQLATSRESTKKLSQELALLEGNYQDLSMQHQTVSQQLQADQRENAALKQRLTEVNAEVTRLKPEIEKLKLDARQQKGMVSINKKQLATSEGARDQILSEKATLEREAAEREAQPAEAVAPVTESGVASPGMASPASTLSANNPFFRKPGSEGGEARAISPQSTGPTPSAFDALFGPPGAFAPQGQAGSRTGTPPATSFVGRSLPTAGAAAGGAVAGAAVAAGMSDSVQSVSSIGQHTPAATPPPSEPTHETPPVSEPPPPPQDRQFSASQLPIVPPEEKDSATDNDSTKVLPPPSRAGGTETPRETLSGPGAASLNVPGSFTEDPKPSTAASEGVPGAFPVAEDTPVASRSVTPAAAKDDFDSAFAGFGDSQKSKDAESEDPFAVPSNGAARGSEFPPIRTLERDYSESDSSDDEDARGFDDDFTAASPPPGQASPPENADFAKDPATAAAALSATTPLPSAETQQSPPAYEDSSQVSHGGSGERIDENQFPAEFTGLLPAREDPTSPPAAESSSPAVATATEIKSDSSKHTPVRTPPATSNSNNPFPSAGTSSAAPAQASAPKGAFDDFDDFDDLAEAKEADKTGNDFDFGHNGPEDEFSATFDSPAASMTTTMASSQQTPVAANRGVMSDSAGTSGFAGFSSSQSALGASTMASSTSAGQPSSANGQDDWDAIFSGLDNSKQIDTSLNASDPWGDSSSNAFGDSSNAAQAAASKPSFPAGSLTAQPLKNVPDRGGALTPGTEHDDPILKRLTGMGYPRGQALAALEQFDYDINRAVDHLTSQS</sequence>
<name>A0A2S6C8X9_9PEZI</name>
<feature type="compositionally biased region" description="Low complexity" evidence="12">
    <location>
        <begin position="1222"/>
        <end position="1252"/>
    </location>
</feature>
<dbReference type="SMART" id="SM00027">
    <property type="entry name" value="EH"/>
    <property type="match status" value="3"/>
</dbReference>
<comment type="subcellular location">
    <subcellularLocation>
        <location evidence="3">Cell membrane</location>
        <topology evidence="3">Peripheral membrane protein</topology>
        <orientation evidence="3">Cytoplasmic side</orientation>
    </subcellularLocation>
    <subcellularLocation>
        <location evidence="2">Cytoplasm</location>
        <location evidence="2">Cytoskeleton</location>
        <location evidence="2">Actin patch</location>
    </subcellularLocation>
    <subcellularLocation>
        <location evidence="1">Endosome membrane</location>
        <topology evidence="1">Peripheral membrane protein</topology>
        <orientation evidence="1">Cytoplasmic side</orientation>
    </subcellularLocation>
</comment>
<feature type="region of interest" description="Disordered" evidence="12">
    <location>
        <begin position="229"/>
        <end position="265"/>
    </location>
</feature>
<feature type="domain" description="EF-hand" evidence="15">
    <location>
        <begin position="327"/>
        <end position="362"/>
    </location>
</feature>
<keyword evidence="17" id="KW-1185">Reference proteome</keyword>
<keyword evidence="8" id="KW-0009">Actin-binding</keyword>
<feature type="domain" description="EH" evidence="14">
    <location>
        <begin position="294"/>
        <end position="385"/>
    </location>
</feature>
<comment type="caution">
    <text evidence="16">The sequence shown here is derived from an EMBL/GenBank/DDBJ whole genome shotgun (WGS) entry which is preliminary data.</text>
</comment>